<dbReference type="Gene3D" id="1.25.40.10">
    <property type="entry name" value="Tetratricopeptide repeat domain"/>
    <property type="match status" value="1"/>
</dbReference>
<dbReference type="EMBL" id="JASCXW010000017">
    <property type="protein sequence ID" value="MDI6453076.1"/>
    <property type="molecule type" value="Genomic_DNA"/>
</dbReference>
<comment type="caution">
    <text evidence="3">The sequence shown here is derived from an EMBL/GenBank/DDBJ whole genome shotgun (WGS) entry which is preliminary data.</text>
</comment>
<keyword evidence="2" id="KW-1133">Transmembrane helix</keyword>
<keyword evidence="2" id="KW-0472">Membrane</keyword>
<evidence type="ECO:0000313" key="4">
    <source>
        <dbReference type="Proteomes" id="UP001431532"/>
    </source>
</evidence>
<keyword evidence="2" id="KW-0812">Transmembrane</keyword>
<feature type="transmembrane region" description="Helical" evidence="2">
    <location>
        <begin position="309"/>
        <end position="333"/>
    </location>
</feature>
<evidence type="ECO:0000256" key="2">
    <source>
        <dbReference type="SAM" id="Phobius"/>
    </source>
</evidence>
<keyword evidence="4" id="KW-1185">Reference proteome</keyword>
<evidence type="ECO:0008006" key="5">
    <source>
        <dbReference type="Google" id="ProtNLM"/>
    </source>
</evidence>
<dbReference type="Proteomes" id="UP001431532">
    <property type="component" value="Unassembled WGS sequence"/>
</dbReference>
<organism evidence="3 4">
    <name type="scientific">Peloplasma aerotolerans</name>
    <dbReference type="NCBI Taxonomy" id="3044389"/>
    <lineage>
        <taxon>Bacteria</taxon>
        <taxon>Bacillati</taxon>
        <taxon>Mycoplasmatota</taxon>
        <taxon>Mollicutes</taxon>
        <taxon>Acholeplasmatales</taxon>
        <taxon>Acholeplasmataceae</taxon>
        <taxon>Peloplasma</taxon>
    </lineage>
</organism>
<feature type="transmembrane region" description="Helical" evidence="2">
    <location>
        <begin position="284"/>
        <end position="303"/>
    </location>
</feature>
<protein>
    <recommendedName>
        <fullName evidence="5">Tetratricopeptide repeat protein</fullName>
    </recommendedName>
</protein>
<feature type="repeat" description="TPR" evidence="1">
    <location>
        <begin position="200"/>
        <end position="233"/>
    </location>
</feature>
<dbReference type="SUPFAM" id="SSF48452">
    <property type="entry name" value="TPR-like"/>
    <property type="match status" value="1"/>
</dbReference>
<evidence type="ECO:0000256" key="1">
    <source>
        <dbReference type="PROSITE-ProRule" id="PRU00339"/>
    </source>
</evidence>
<dbReference type="AlphaFoldDB" id="A0AAW6UC55"/>
<evidence type="ECO:0000313" key="3">
    <source>
        <dbReference type="EMBL" id="MDI6453076.1"/>
    </source>
</evidence>
<dbReference type="InterPro" id="IPR019734">
    <property type="entry name" value="TPR_rpt"/>
</dbReference>
<keyword evidence="1" id="KW-0802">TPR repeat</keyword>
<name>A0AAW6UC55_9MOLU</name>
<feature type="transmembrane region" description="Helical" evidence="2">
    <location>
        <begin position="345"/>
        <end position="366"/>
    </location>
</feature>
<accession>A0AAW6UC55</accession>
<dbReference type="PROSITE" id="PS50005">
    <property type="entry name" value="TPR"/>
    <property type="match status" value="1"/>
</dbReference>
<proteinExistence type="predicted"/>
<gene>
    <name evidence="3" type="ORF">QJ521_05840</name>
</gene>
<dbReference type="RefSeq" id="WP_282839505.1">
    <property type="nucleotide sequence ID" value="NZ_JASCXW010000017.1"/>
</dbReference>
<sequence>MIESISSTINEVLIHKVEAIHKRPSLINTREFEKEITAVSKDMKKLTEKELSVLENEMTQKIDLLLATKEPNDINIAFVYYFLLFTFYRRNRVMNPLNDLISSYAQLFESIPFNEHILILYNALKPYQNSKRKELLNQAEKLANNETFSSHTGVLHHYAELCAEYYEFNIEELNQTMSQEQIKNAYLVAQEIVHIESNYAKFYVTLGRLASLNKDYNESYEAFSRALALEDVESARSTYSLYQMQALAVKKNFETSEFIHKQLNQQIEDFNDKMSKTKAENIRTIGLFAGLVTFILGNINIVLSGSQSTVQVMALFTSVFLIYFALVVLYSSIDTTNIKTKFSRYFPQFLILLTFLSGIMIIILLLTGVL</sequence>
<reference evidence="3" key="1">
    <citation type="submission" date="2023-05" db="EMBL/GenBank/DDBJ databases">
        <title>Mariniplasma microaerophilum sp. nov., a novel anaerobic mollicute isolated from terrestrial mud volcano, Taman Peninsula, Russia.</title>
        <authorList>
            <person name="Khomyakova M.A."/>
            <person name="Merkel A.Y."/>
            <person name="Slobodkin A.I."/>
        </authorList>
    </citation>
    <scope>NUCLEOTIDE SEQUENCE</scope>
    <source>
        <strain evidence="3">M4Ah</strain>
    </source>
</reference>
<dbReference type="InterPro" id="IPR011990">
    <property type="entry name" value="TPR-like_helical_dom_sf"/>
</dbReference>